<keyword evidence="11 14" id="KW-0472">Membrane</keyword>
<evidence type="ECO:0000256" key="11">
    <source>
        <dbReference type="ARBA" id="ARBA00023136"/>
    </source>
</evidence>
<dbReference type="PROSITE" id="PS50089">
    <property type="entry name" value="ZF_RING_2"/>
    <property type="match status" value="1"/>
</dbReference>
<dbReference type="GO" id="GO:0008270">
    <property type="term" value="F:zinc ion binding"/>
    <property type="evidence" value="ECO:0007669"/>
    <property type="project" value="UniProtKB-KW"/>
</dbReference>
<evidence type="ECO:0000256" key="7">
    <source>
        <dbReference type="ARBA" id="ARBA00022771"/>
    </source>
</evidence>
<evidence type="ECO:0000256" key="10">
    <source>
        <dbReference type="ARBA" id="ARBA00022989"/>
    </source>
</evidence>
<evidence type="ECO:0000256" key="9">
    <source>
        <dbReference type="ARBA" id="ARBA00022833"/>
    </source>
</evidence>
<evidence type="ECO:0000256" key="4">
    <source>
        <dbReference type="ARBA" id="ARBA00022679"/>
    </source>
</evidence>
<dbReference type="Gene3D" id="3.30.40.10">
    <property type="entry name" value="Zinc/RING finger domain, C3HC4 (zinc finger)"/>
    <property type="match status" value="1"/>
</dbReference>
<evidence type="ECO:0000256" key="13">
    <source>
        <dbReference type="SAM" id="MobiDB-lite"/>
    </source>
</evidence>
<evidence type="ECO:0000256" key="2">
    <source>
        <dbReference type="ARBA" id="ARBA00004141"/>
    </source>
</evidence>
<feature type="transmembrane region" description="Helical" evidence="14">
    <location>
        <begin position="62"/>
        <end position="85"/>
    </location>
</feature>
<name>A0A8X8X6C9_SALSN</name>
<keyword evidence="4" id="KW-0808">Transferase</keyword>
<organism evidence="16">
    <name type="scientific">Salvia splendens</name>
    <name type="common">Scarlet sage</name>
    <dbReference type="NCBI Taxonomy" id="180675"/>
    <lineage>
        <taxon>Eukaryota</taxon>
        <taxon>Viridiplantae</taxon>
        <taxon>Streptophyta</taxon>
        <taxon>Embryophyta</taxon>
        <taxon>Tracheophyta</taxon>
        <taxon>Spermatophyta</taxon>
        <taxon>Magnoliopsida</taxon>
        <taxon>eudicotyledons</taxon>
        <taxon>Gunneridae</taxon>
        <taxon>Pentapetalae</taxon>
        <taxon>asterids</taxon>
        <taxon>lamiids</taxon>
        <taxon>Lamiales</taxon>
        <taxon>Lamiaceae</taxon>
        <taxon>Nepetoideae</taxon>
        <taxon>Mentheae</taxon>
        <taxon>Salviinae</taxon>
        <taxon>Salvia</taxon>
        <taxon>Salvia subgen. Calosphace</taxon>
        <taxon>core Calosphace</taxon>
    </lineage>
</organism>
<comment type="caution">
    <text evidence="16">The sequence shown here is derived from an EMBL/GenBank/DDBJ whole genome shotgun (WGS) entry which is preliminary data.</text>
</comment>
<keyword evidence="10 14" id="KW-1133">Transmembrane helix</keyword>
<dbReference type="AlphaFoldDB" id="A0A8X8X6C9"/>
<dbReference type="InterPro" id="IPR013083">
    <property type="entry name" value="Znf_RING/FYVE/PHD"/>
</dbReference>
<evidence type="ECO:0000256" key="14">
    <source>
        <dbReference type="SAM" id="Phobius"/>
    </source>
</evidence>
<dbReference type="Pfam" id="PF13639">
    <property type="entry name" value="zf-RING_2"/>
    <property type="match status" value="1"/>
</dbReference>
<sequence>MSSPTAPLLRPRQPAARPSAFSLILSRAASTTQRRGASVLVRETAARELEERRADWGYSKPVVALDIMWNLAFVVVSAVLLIFTANESPNVPIRVWVCGYALQCLVHVVLVWVEYNRRNSRRQRSAEREQQGSEDEYHSSNDEEDEARSGFLGITDASSLKLWSLVLLKTRPERARGVGRSGRDRLRPDMGESSEIHAWGAVGAVGATGDWGEPKSSVKRCESINTMASFIWWIVGFYWVVSGGEILLENAPRLYWLAVVFLAFDVIFAIFCVVLACLIGIALCCCLPCIIAILYAIAGQEGASEADLSMLPKYKYQANKDEDTVSNAAGKMVPIETSSGHMVNELILLPEDTECCICLCQYEDGNELQALPCRHHFHSACIVKWLKMNATCPLCKYNILKGNDQV</sequence>
<comment type="subcellular location">
    <subcellularLocation>
        <location evidence="2">Membrane</location>
        <topology evidence="2">Multi-pass membrane protein</topology>
    </subcellularLocation>
</comment>
<reference evidence="16" key="1">
    <citation type="submission" date="2018-01" db="EMBL/GenBank/DDBJ databases">
        <authorList>
            <person name="Mao J.F."/>
        </authorList>
    </citation>
    <scope>NUCLEOTIDE SEQUENCE</scope>
    <source>
        <strain evidence="16">Huo1</strain>
        <tissue evidence="16">Leaf</tissue>
    </source>
</reference>
<evidence type="ECO:0000256" key="5">
    <source>
        <dbReference type="ARBA" id="ARBA00022692"/>
    </source>
</evidence>
<dbReference type="Proteomes" id="UP000298416">
    <property type="component" value="Unassembled WGS sequence"/>
</dbReference>
<keyword evidence="9" id="KW-0862">Zinc</keyword>
<evidence type="ECO:0000256" key="3">
    <source>
        <dbReference type="ARBA" id="ARBA00012483"/>
    </source>
</evidence>
<keyword evidence="6" id="KW-0479">Metal-binding</keyword>
<gene>
    <name evidence="16" type="ORF">SASPL_130599</name>
</gene>
<dbReference type="GO" id="GO:0016567">
    <property type="term" value="P:protein ubiquitination"/>
    <property type="evidence" value="ECO:0007669"/>
    <property type="project" value="TreeGrafter"/>
</dbReference>
<dbReference type="FunFam" id="3.30.40.10:FF:000391">
    <property type="entry name" value="E3 ubiquitin protein ligase RIE1"/>
    <property type="match status" value="1"/>
</dbReference>
<reference evidence="16" key="2">
    <citation type="submission" date="2020-08" db="EMBL/GenBank/DDBJ databases">
        <title>Plant Genome Project.</title>
        <authorList>
            <person name="Zhang R.-G."/>
        </authorList>
    </citation>
    <scope>NUCLEOTIDE SEQUENCE</scope>
    <source>
        <strain evidence="16">Huo1</strain>
        <tissue evidence="16">Leaf</tissue>
    </source>
</reference>
<accession>A0A8X8X6C9</accession>
<dbReference type="InterPro" id="IPR001841">
    <property type="entry name" value="Znf_RING"/>
</dbReference>
<feature type="region of interest" description="Disordered" evidence="13">
    <location>
        <begin position="122"/>
        <end position="144"/>
    </location>
</feature>
<dbReference type="GO" id="GO:0016020">
    <property type="term" value="C:membrane"/>
    <property type="evidence" value="ECO:0007669"/>
    <property type="project" value="UniProtKB-SubCell"/>
</dbReference>
<protein>
    <recommendedName>
        <fullName evidence="3">RING-type E3 ubiquitin transferase</fullName>
        <ecNumber evidence="3">2.3.2.27</ecNumber>
    </recommendedName>
</protein>
<proteinExistence type="predicted"/>
<comment type="catalytic activity">
    <reaction evidence="1">
        <text>S-ubiquitinyl-[E2 ubiquitin-conjugating enzyme]-L-cysteine + [acceptor protein]-L-lysine = [E2 ubiquitin-conjugating enzyme]-L-cysteine + N(6)-ubiquitinyl-[acceptor protein]-L-lysine.</text>
        <dbReference type="EC" id="2.3.2.27"/>
    </reaction>
</comment>
<evidence type="ECO:0000313" key="16">
    <source>
        <dbReference type="EMBL" id="KAG6407603.1"/>
    </source>
</evidence>
<dbReference type="SUPFAM" id="SSF57850">
    <property type="entry name" value="RING/U-box"/>
    <property type="match status" value="1"/>
</dbReference>
<keyword evidence="17" id="KW-1185">Reference proteome</keyword>
<dbReference type="PANTHER" id="PTHR45977:SF11">
    <property type="entry name" value="E3 UBIQUITIN PROTEIN LIGASE RIE1"/>
    <property type="match status" value="1"/>
</dbReference>
<dbReference type="SMART" id="SM00184">
    <property type="entry name" value="RING"/>
    <property type="match status" value="1"/>
</dbReference>
<evidence type="ECO:0000259" key="15">
    <source>
        <dbReference type="PROSITE" id="PS50089"/>
    </source>
</evidence>
<dbReference type="GO" id="GO:0000325">
    <property type="term" value="C:plant-type vacuole"/>
    <property type="evidence" value="ECO:0007669"/>
    <property type="project" value="TreeGrafter"/>
</dbReference>
<dbReference type="PANTHER" id="PTHR45977">
    <property type="entry name" value="TARGET OF ERK KINASE MPK-1"/>
    <property type="match status" value="1"/>
</dbReference>
<dbReference type="EMBL" id="PNBA02000011">
    <property type="protein sequence ID" value="KAG6407603.1"/>
    <property type="molecule type" value="Genomic_DNA"/>
</dbReference>
<evidence type="ECO:0000313" key="17">
    <source>
        <dbReference type="Proteomes" id="UP000298416"/>
    </source>
</evidence>
<feature type="transmembrane region" description="Helical" evidence="14">
    <location>
        <begin position="91"/>
        <end position="113"/>
    </location>
</feature>
<keyword evidence="8" id="KW-0833">Ubl conjugation pathway</keyword>
<dbReference type="GO" id="GO:0006511">
    <property type="term" value="P:ubiquitin-dependent protein catabolic process"/>
    <property type="evidence" value="ECO:0007669"/>
    <property type="project" value="TreeGrafter"/>
</dbReference>
<evidence type="ECO:0000256" key="8">
    <source>
        <dbReference type="ARBA" id="ARBA00022786"/>
    </source>
</evidence>
<evidence type="ECO:0000256" key="12">
    <source>
        <dbReference type="PROSITE-ProRule" id="PRU00175"/>
    </source>
</evidence>
<keyword evidence="7 12" id="KW-0863">Zinc-finger</keyword>
<dbReference type="GO" id="GO:0061630">
    <property type="term" value="F:ubiquitin protein ligase activity"/>
    <property type="evidence" value="ECO:0007669"/>
    <property type="project" value="UniProtKB-EC"/>
</dbReference>
<evidence type="ECO:0000256" key="1">
    <source>
        <dbReference type="ARBA" id="ARBA00000900"/>
    </source>
</evidence>
<feature type="compositionally biased region" description="Basic and acidic residues" evidence="13">
    <location>
        <begin position="124"/>
        <end position="141"/>
    </location>
</feature>
<dbReference type="EC" id="2.3.2.27" evidence="3"/>
<feature type="transmembrane region" description="Helical" evidence="14">
    <location>
        <begin position="278"/>
        <end position="298"/>
    </location>
</feature>
<evidence type="ECO:0000256" key="6">
    <source>
        <dbReference type="ARBA" id="ARBA00022723"/>
    </source>
</evidence>
<feature type="transmembrane region" description="Helical" evidence="14">
    <location>
        <begin position="224"/>
        <end position="241"/>
    </location>
</feature>
<feature type="transmembrane region" description="Helical" evidence="14">
    <location>
        <begin position="253"/>
        <end position="271"/>
    </location>
</feature>
<feature type="domain" description="RING-type" evidence="15">
    <location>
        <begin position="355"/>
        <end position="396"/>
    </location>
</feature>
<keyword evidence="5 14" id="KW-0812">Transmembrane</keyword>